<evidence type="ECO:0000259" key="4">
    <source>
        <dbReference type="SMART" id="SM00645"/>
    </source>
</evidence>
<dbReference type="SUPFAM" id="SSF54001">
    <property type="entry name" value="Cysteine proteinases"/>
    <property type="match status" value="1"/>
</dbReference>
<dbReference type="AlphaFoldDB" id="A0A8J3B8H8"/>
<dbReference type="InterPro" id="IPR014756">
    <property type="entry name" value="Ig_E-set"/>
</dbReference>
<dbReference type="Gene3D" id="3.90.70.10">
    <property type="entry name" value="Cysteine proteinases"/>
    <property type="match status" value="1"/>
</dbReference>
<name>A0A8J3B8H8_9ACTN</name>
<dbReference type="InterPro" id="IPR038765">
    <property type="entry name" value="Papain-like_cys_pep_sf"/>
</dbReference>
<dbReference type="SMART" id="SM00429">
    <property type="entry name" value="IPT"/>
    <property type="match status" value="4"/>
</dbReference>
<dbReference type="PANTHER" id="PTHR46769">
    <property type="entry name" value="POLYCYSTIC KIDNEY AND HEPATIC DISEASE 1 (AUTOSOMAL RECESSIVE)-LIKE 1"/>
    <property type="match status" value="1"/>
</dbReference>
<protein>
    <submittedName>
        <fullName evidence="5">Uncharacterized protein</fullName>
    </submittedName>
</protein>
<evidence type="ECO:0000259" key="3">
    <source>
        <dbReference type="SMART" id="SM00429"/>
    </source>
</evidence>
<reference evidence="5" key="2">
    <citation type="submission" date="2020-09" db="EMBL/GenBank/DDBJ databases">
        <authorList>
            <person name="Sun Q."/>
            <person name="Ohkuma M."/>
        </authorList>
    </citation>
    <scope>NUCLEOTIDE SEQUENCE</scope>
    <source>
        <strain evidence="5">JCM 3090</strain>
    </source>
</reference>
<feature type="domain" description="IPT/TIG" evidence="3">
    <location>
        <begin position="551"/>
        <end position="632"/>
    </location>
</feature>
<feature type="chain" id="PRO_5035157889" evidence="2">
    <location>
        <begin position="28"/>
        <end position="720"/>
    </location>
</feature>
<dbReference type="RefSeq" id="WP_189171127.1">
    <property type="nucleotide sequence ID" value="NZ_BMQB01000007.1"/>
</dbReference>
<dbReference type="InterPro" id="IPR013783">
    <property type="entry name" value="Ig-like_fold"/>
</dbReference>
<feature type="domain" description="IPT/TIG" evidence="3">
    <location>
        <begin position="381"/>
        <end position="465"/>
    </location>
</feature>
<dbReference type="InterPro" id="IPR052387">
    <property type="entry name" value="Fibrocystin"/>
</dbReference>
<dbReference type="GO" id="GO:0005975">
    <property type="term" value="P:carbohydrate metabolic process"/>
    <property type="evidence" value="ECO:0007669"/>
    <property type="project" value="UniProtKB-ARBA"/>
</dbReference>
<dbReference type="InterPro" id="IPR002909">
    <property type="entry name" value="IPT_dom"/>
</dbReference>
<dbReference type="SUPFAM" id="SSF81296">
    <property type="entry name" value="E set domains"/>
    <property type="match status" value="5"/>
</dbReference>
<dbReference type="PANTHER" id="PTHR46769:SF2">
    <property type="entry name" value="FIBROCYSTIN-L ISOFORM 2 PRECURSOR-RELATED"/>
    <property type="match status" value="1"/>
</dbReference>
<dbReference type="GO" id="GO:0006508">
    <property type="term" value="P:proteolysis"/>
    <property type="evidence" value="ECO:0007669"/>
    <property type="project" value="InterPro"/>
</dbReference>
<keyword evidence="6" id="KW-1185">Reference proteome</keyword>
<organism evidence="5 6">
    <name type="scientific">Pilimelia anulata</name>
    <dbReference type="NCBI Taxonomy" id="53371"/>
    <lineage>
        <taxon>Bacteria</taxon>
        <taxon>Bacillati</taxon>
        <taxon>Actinomycetota</taxon>
        <taxon>Actinomycetes</taxon>
        <taxon>Micromonosporales</taxon>
        <taxon>Micromonosporaceae</taxon>
        <taxon>Pilimelia</taxon>
    </lineage>
</organism>
<comment type="caution">
    <text evidence="5">The sequence shown here is derived from an EMBL/GenBank/DDBJ whole genome shotgun (WGS) entry which is preliminary data.</text>
</comment>
<sequence length="720" mass="72506">MRPIHRLGVSLLVALFTAPLAPLAASAAPARPAPKPKVQVGGYVKTVGRAVAKKPTSKAFEVLPESADLRQWAPAIGNQGQIGSCVSWSIAHNIMGYWANRTGGSGAPYAPLYLYMRTVAAGGAPNAGTNPDYALQTATNSGVDTQADYFQGYYNYQTAPTTAQIANAANYRVSGWTRLWLGAGQTTTAKEAMMAAMASGNPVAIGMPVYSNFSALGAHTIYNSASGSMLGGHMMAAFAYDSQGITVRNSWGGNWGNAGEAKLSWSWVLSRVDAAYSVRGITTPATPVAMKPSIASMSAVKGANTGGTEVTLTGSGLADVTSVTVGGAAATNLQSALVSGSTRLTFRTPAGSNGVVDVRATSSGGTSDVGTQTKFTYQNPPPLLSSLSASSGLVFGGETVTATGNYFTGATPKVTVGTKTATGVKVVSATSLTFKVPPQPVGTYDVRLANALGASGAQSYGYTNPPAPTVTGVTPSSVPYYKASTVVVTGQALDRVTGATLGGTKATFTKVSATSAKVSVPAGAAGSFALVLTNTAGSSQGVTVTRTTPSAPTLSSLSTSTGWTYATTSVLVTGANLTDATGATANGAKVTMAKVSDTQVKVTMPKAAGAGVSLVRVTTPGGTSNAVNFTYTAPAAPTLASLSVGSAASSAAKTLVTINGTNLTAASRVTVGGQSVSFSRQSDSRVVATLGKRTAGTYHVQVTTPGGVTTTYGGSAFRYV</sequence>
<keyword evidence="1 2" id="KW-0732">Signal</keyword>
<dbReference type="GO" id="GO:0008234">
    <property type="term" value="F:cysteine-type peptidase activity"/>
    <property type="evidence" value="ECO:0007669"/>
    <property type="project" value="InterPro"/>
</dbReference>
<dbReference type="Pfam" id="PF01833">
    <property type="entry name" value="TIG"/>
    <property type="match status" value="5"/>
</dbReference>
<proteinExistence type="predicted"/>
<evidence type="ECO:0000256" key="1">
    <source>
        <dbReference type="ARBA" id="ARBA00022729"/>
    </source>
</evidence>
<reference evidence="5" key="1">
    <citation type="journal article" date="2014" name="Int. J. Syst. Evol. Microbiol.">
        <title>Complete genome sequence of Corynebacterium casei LMG S-19264T (=DSM 44701T), isolated from a smear-ripened cheese.</title>
        <authorList>
            <consortium name="US DOE Joint Genome Institute (JGI-PGF)"/>
            <person name="Walter F."/>
            <person name="Albersmeier A."/>
            <person name="Kalinowski J."/>
            <person name="Ruckert C."/>
        </authorList>
    </citation>
    <scope>NUCLEOTIDE SEQUENCE</scope>
    <source>
        <strain evidence="5">JCM 3090</strain>
    </source>
</reference>
<feature type="domain" description="IPT/TIG" evidence="3">
    <location>
        <begin position="638"/>
        <end position="720"/>
    </location>
</feature>
<dbReference type="CDD" id="cd02619">
    <property type="entry name" value="Peptidase_C1"/>
    <property type="match status" value="1"/>
</dbReference>
<evidence type="ECO:0000313" key="6">
    <source>
        <dbReference type="Proteomes" id="UP000649739"/>
    </source>
</evidence>
<dbReference type="InterPro" id="IPR000668">
    <property type="entry name" value="Peptidase_C1A_C"/>
</dbReference>
<dbReference type="Gene3D" id="2.60.40.10">
    <property type="entry name" value="Immunoglobulins"/>
    <property type="match status" value="5"/>
</dbReference>
<evidence type="ECO:0000313" key="5">
    <source>
        <dbReference type="EMBL" id="GGK01024.1"/>
    </source>
</evidence>
<feature type="domain" description="IPT/TIG" evidence="3">
    <location>
        <begin position="291"/>
        <end position="378"/>
    </location>
</feature>
<evidence type="ECO:0000256" key="2">
    <source>
        <dbReference type="SAM" id="SignalP"/>
    </source>
</evidence>
<dbReference type="Pfam" id="PF00112">
    <property type="entry name" value="Peptidase_C1"/>
    <property type="match status" value="1"/>
</dbReference>
<accession>A0A8J3B8H8</accession>
<dbReference type="EMBL" id="BMQB01000007">
    <property type="protein sequence ID" value="GGK01024.1"/>
    <property type="molecule type" value="Genomic_DNA"/>
</dbReference>
<feature type="domain" description="Peptidase C1A papain C-terminal" evidence="4">
    <location>
        <begin position="63"/>
        <end position="278"/>
    </location>
</feature>
<gene>
    <name evidence="5" type="ORF">GCM10010123_33810</name>
</gene>
<feature type="signal peptide" evidence="2">
    <location>
        <begin position="1"/>
        <end position="27"/>
    </location>
</feature>
<dbReference type="CDD" id="cd00102">
    <property type="entry name" value="IPT"/>
    <property type="match status" value="2"/>
</dbReference>
<dbReference type="SMART" id="SM00645">
    <property type="entry name" value="Pept_C1"/>
    <property type="match status" value="1"/>
</dbReference>
<dbReference type="Proteomes" id="UP000649739">
    <property type="component" value="Unassembled WGS sequence"/>
</dbReference>